<dbReference type="SUPFAM" id="SSF48403">
    <property type="entry name" value="Ankyrin repeat"/>
    <property type="match status" value="1"/>
</dbReference>
<evidence type="ECO:0000256" key="1">
    <source>
        <dbReference type="ARBA" id="ARBA00004141"/>
    </source>
</evidence>
<keyword evidence="2 8" id="KW-0812">Transmembrane</keyword>
<evidence type="ECO:0000256" key="6">
    <source>
        <dbReference type="ARBA" id="ARBA00023136"/>
    </source>
</evidence>
<comment type="subcellular location">
    <subcellularLocation>
        <location evidence="1">Membrane</location>
        <topology evidence="1">Multi-pass membrane protein</topology>
    </subcellularLocation>
</comment>
<evidence type="ECO:0000256" key="5">
    <source>
        <dbReference type="ARBA" id="ARBA00023043"/>
    </source>
</evidence>
<name>A0AAV0JGG6_9ROSI</name>
<evidence type="ECO:0000259" key="9">
    <source>
        <dbReference type="Pfam" id="PF13962"/>
    </source>
</evidence>
<evidence type="ECO:0000313" key="11">
    <source>
        <dbReference type="Proteomes" id="UP001154282"/>
    </source>
</evidence>
<comment type="caution">
    <text evidence="10">The sequence shown here is derived from an EMBL/GenBank/DDBJ whole genome shotgun (WGS) entry which is preliminary data.</text>
</comment>
<keyword evidence="3" id="KW-0677">Repeat</keyword>
<organism evidence="10 11">
    <name type="scientific">Linum tenue</name>
    <dbReference type="NCBI Taxonomy" id="586396"/>
    <lineage>
        <taxon>Eukaryota</taxon>
        <taxon>Viridiplantae</taxon>
        <taxon>Streptophyta</taxon>
        <taxon>Embryophyta</taxon>
        <taxon>Tracheophyta</taxon>
        <taxon>Spermatophyta</taxon>
        <taxon>Magnoliopsida</taxon>
        <taxon>eudicotyledons</taxon>
        <taxon>Gunneridae</taxon>
        <taxon>Pentapetalae</taxon>
        <taxon>rosids</taxon>
        <taxon>fabids</taxon>
        <taxon>Malpighiales</taxon>
        <taxon>Linaceae</taxon>
        <taxon>Linum</taxon>
    </lineage>
</organism>
<feature type="transmembrane region" description="Helical" evidence="8">
    <location>
        <begin position="259"/>
        <end position="284"/>
    </location>
</feature>
<dbReference type="EMBL" id="CAMGYJ010000005">
    <property type="protein sequence ID" value="CAI0408999.1"/>
    <property type="molecule type" value="Genomic_DNA"/>
</dbReference>
<dbReference type="Gene3D" id="1.25.40.20">
    <property type="entry name" value="Ankyrin repeat-containing domain"/>
    <property type="match status" value="1"/>
</dbReference>
<feature type="transmembrane region" description="Helical" evidence="8">
    <location>
        <begin position="226"/>
        <end position="252"/>
    </location>
</feature>
<dbReference type="GO" id="GO:0005886">
    <property type="term" value="C:plasma membrane"/>
    <property type="evidence" value="ECO:0007669"/>
    <property type="project" value="TreeGrafter"/>
</dbReference>
<evidence type="ECO:0000256" key="3">
    <source>
        <dbReference type="ARBA" id="ARBA00022737"/>
    </source>
</evidence>
<dbReference type="Proteomes" id="UP001154282">
    <property type="component" value="Unassembled WGS sequence"/>
</dbReference>
<feature type="domain" description="PGG" evidence="9">
    <location>
        <begin position="159"/>
        <end position="284"/>
    </location>
</feature>
<feature type="repeat" description="ANK" evidence="7">
    <location>
        <begin position="43"/>
        <end position="64"/>
    </location>
</feature>
<proteinExistence type="predicted"/>
<feature type="transmembrane region" description="Helical" evidence="8">
    <location>
        <begin position="296"/>
        <end position="324"/>
    </location>
</feature>
<accession>A0AAV0JGG6</accession>
<dbReference type="Pfam" id="PF13962">
    <property type="entry name" value="PGG"/>
    <property type="match status" value="1"/>
</dbReference>
<dbReference type="Pfam" id="PF12796">
    <property type="entry name" value="Ank_2"/>
    <property type="match status" value="1"/>
</dbReference>
<gene>
    <name evidence="10" type="ORF">LITE_LOCUS14206</name>
</gene>
<dbReference type="AlphaFoldDB" id="A0AAV0JGG6"/>
<dbReference type="PROSITE" id="PS50088">
    <property type="entry name" value="ANK_REPEAT"/>
    <property type="match status" value="1"/>
</dbReference>
<dbReference type="PROSITE" id="PS50297">
    <property type="entry name" value="ANK_REP_REGION"/>
    <property type="match status" value="1"/>
</dbReference>
<sequence length="344" mass="36833">MAMEVDASNCTPLHLASAAGHCEIVGALLGGVGSDACLVRDVDGRIPLHLATMRGRSDVVRELVGARPESVLVKLDDGETVLHLYCLELCPKDFKSLRIRDLLVEAGGKRAKEIMTSSTAPKIPSLPISSSSPLATNMGRPATKSMGQRFKNFLDYDPKWIDDMKGSLLVVAGLMAQMSFQAATNPPGGVWQENVVSPDGGFGCQNTTSGLCRAGTSVHAYRDPEVLYVFMGLNTMAFGASLCVMLLIIGGFPLRKRFFIWMMAQAMCAALGCMTAAFAVGALLVTPTKNDARVRVAVVVAFLLGAWLLSSLVISLLDTLRFCIWISKKKKKKTGARASTCSVV</sequence>
<protein>
    <recommendedName>
        <fullName evidence="9">PGG domain-containing protein</fullName>
    </recommendedName>
</protein>
<keyword evidence="6 8" id="KW-0472">Membrane</keyword>
<dbReference type="PANTHER" id="PTHR24186">
    <property type="entry name" value="PROTEIN PHOSPHATASE 1 REGULATORY SUBUNIT"/>
    <property type="match status" value="1"/>
</dbReference>
<dbReference type="PANTHER" id="PTHR24186:SF37">
    <property type="entry name" value="PGG DOMAIN-CONTAINING PROTEIN"/>
    <property type="match status" value="1"/>
</dbReference>
<keyword evidence="4 8" id="KW-1133">Transmembrane helix</keyword>
<evidence type="ECO:0000256" key="4">
    <source>
        <dbReference type="ARBA" id="ARBA00022989"/>
    </source>
</evidence>
<dbReference type="InterPro" id="IPR002110">
    <property type="entry name" value="Ankyrin_rpt"/>
</dbReference>
<evidence type="ECO:0000256" key="7">
    <source>
        <dbReference type="PROSITE-ProRule" id="PRU00023"/>
    </source>
</evidence>
<evidence type="ECO:0000256" key="2">
    <source>
        <dbReference type="ARBA" id="ARBA00022692"/>
    </source>
</evidence>
<reference evidence="10" key="1">
    <citation type="submission" date="2022-08" db="EMBL/GenBank/DDBJ databases">
        <authorList>
            <person name="Gutierrez-Valencia J."/>
        </authorList>
    </citation>
    <scope>NUCLEOTIDE SEQUENCE</scope>
</reference>
<dbReference type="SMART" id="SM00248">
    <property type="entry name" value="ANK"/>
    <property type="match status" value="3"/>
</dbReference>
<dbReference type="InterPro" id="IPR026961">
    <property type="entry name" value="PGG_dom"/>
</dbReference>
<evidence type="ECO:0000313" key="10">
    <source>
        <dbReference type="EMBL" id="CAI0408999.1"/>
    </source>
</evidence>
<keyword evidence="5 7" id="KW-0040">ANK repeat</keyword>
<evidence type="ECO:0000256" key="8">
    <source>
        <dbReference type="SAM" id="Phobius"/>
    </source>
</evidence>
<dbReference type="InterPro" id="IPR036770">
    <property type="entry name" value="Ankyrin_rpt-contain_sf"/>
</dbReference>
<keyword evidence="11" id="KW-1185">Reference proteome</keyword>